<dbReference type="InterPro" id="IPR001732">
    <property type="entry name" value="UDP-Glc/GDP-Man_DH_N"/>
</dbReference>
<dbReference type="PIRSF" id="PIRSF000124">
    <property type="entry name" value="UDPglc_GDPman_dh"/>
    <property type="match status" value="1"/>
</dbReference>
<reference evidence="4" key="1">
    <citation type="journal article" date="2020" name="Nature">
        <title>Giant virus diversity and host interactions through global metagenomics.</title>
        <authorList>
            <person name="Schulz F."/>
            <person name="Roux S."/>
            <person name="Paez-Espino D."/>
            <person name="Jungbluth S."/>
            <person name="Walsh D.A."/>
            <person name="Denef V.J."/>
            <person name="McMahon K.D."/>
            <person name="Konstantinidis K.T."/>
            <person name="Eloe-Fadrosh E.A."/>
            <person name="Kyrpides N.C."/>
            <person name="Woyke T."/>
        </authorList>
    </citation>
    <scope>NUCLEOTIDE SEQUENCE</scope>
    <source>
        <strain evidence="4">GVMAG-M-3300020182-33</strain>
    </source>
</reference>
<dbReference type="InterPro" id="IPR017476">
    <property type="entry name" value="UDP-Glc/GDP-Man"/>
</dbReference>
<evidence type="ECO:0000313" key="4">
    <source>
        <dbReference type="EMBL" id="QHS97769.1"/>
    </source>
</evidence>
<dbReference type="Gene3D" id="3.40.50.720">
    <property type="entry name" value="NAD(P)-binding Rossmann-like Domain"/>
    <property type="match status" value="2"/>
</dbReference>
<dbReference type="EMBL" id="MN739303">
    <property type="protein sequence ID" value="QHS97769.1"/>
    <property type="molecule type" value="Genomic_DNA"/>
</dbReference>
<dbReference type="GO" id="GO:0000271">
    <property type="term" value="P:polysaccharide biosynthetic process"/>
    <property type="evidence" value="ECO:0007669"/>
    <property type="project" value="InterPro"/>
</dbReference>
<dbReference type="GO" id="GO:0016628">
    <property type="term" value="F:oxidoreductase activity, acting on the CH-CH group of donors, NAD or NADP as acceptor"/>
    <property type="evidence" value="ECO:0007669"/>
    <property type="project" value="InterPro"/>
</dbReference>
<evidence type="ECO:0000259" key="3">
    <source>
        <dbReference type="Pfam" id="PF03721"/>
    </source>
</evidence>
<evidence type="ECO:0000256" key="1">
    <source>
        <dbReference type="ARBA" id="ARBA00006601"/>
    </source>
</evidence>
<protein>
    <recommendedName>
        <fullName evidence="5">UDP-glucose 6-dehydrogenase</fullName>
    </recommendedName>
</protein>
<evidence type="ECO:0000259" key="2">
    <source>
        <dbReference type="Pfam" id="PF00984"/>
    </source>
</evidence>
<dbReference type="Pfam" id="PF00984">
    <property type="entry name" value="UDPG_MGDP_dh"/>
    <property type="match status" value="1"/>
</dbReference>
<dbReference type="PANTHER" id="PTHR43750">
    <property type="entry name" value="UDP-GLUCOSE 6-DEHYDROGENASE TUAD"/>
    <property type="match status" value="1"/>
</dbReference>
<dbReference type="PANTHER" id="PTHR43750:SF3">
    <property type="entry name" value="UDP-GLUCOSE 6-DEHYDROGENASE TUAD"/>
    <property type="match status" value="1"/>
</dbReference>
<name>A0A6C0C1X5_9ZZZZ</name>
<dbReference type="PIRSF" id="PIRSF500136">
    <property type="entry name" value="UDP_ManNAc_DH"/>
    <property type="match status" value="1"/>
</dbReference>
<feature type="domain" description="UDP-glucose/GDP-mannose dehydrogenase N-terminal" evidence="3">
    <location>
        <begin position="47"/>
        <end position="223"/>
    </location>
</feature>
<sequence length="413" mass="45263">MDSSKKNDVHSNSSELRVDADALKYTVPCDKCTGVSNISSNGLCGTNVTVIGIGRLGLGLALLLEAAGHRVVGVDVNADYVQCLNDKTFDSKEPGYTELLQNCKHFTASVDVDEGITHADLVFIMVQTPNAGGERMYDHAVVSTVLQQINDRRVRDKHIIIGCTVMPKYIDEVASFLLSDCLNTTVSYNPEFVAQGEILQGMLTPDIVLIGTHSPQVCAILKDLYAKIVRNAPTFHVMTPREAEVTKIALNGYITTKISFANMISDACDALGADKDRVLHAVGSDSRIGVKCFKSGYSYGGPCFPRDTLALALCLKHCHVKNDLLLAADAYNKIHCDVMCEAMLLEDKDAYVIENVCYKEHSNVPIIEESPKLKIAQKLRCASKKVTIKDQAHILNEVKKQYGNIFAYIEKKG</sequence>
<dbReference type="AlphaFoldDB" id="A0A6C0C1X5"/>
<comment type="similarity">
    <text evidence="1">Belongs to the UDP-glucose/GDP-mannose dehydrogenase family.</text>
</comment>
<dbReference type="SUPFAM" id="SSF51735">
    <property type="entry name" value="NAD(P)-binding Rossmann-fold domains"/>
    <property type="match status" value="1"/>
</dbReference>
<accession>A0A6C0C1X5</accession>
<dbReference type="SUPFAM" id="SSF48179">
    <property type="entry name" value="6-phosphogluconate dehydrogenase C-terminal domain-like"/>
    <property type="match status" value="1"/>
</dbReference>
<dbReference type="NCBIfam" id="TIGR03026">
    <property type="entry name" value="NDP-sugDHase"/>
    <property type="match status" value="1"/>
</dbReference>
<dbReference type="Pfam" id="PF03721">
    <property type="entry name" value="UDPG_MGDP_dh_N"/>
    <property type="match status" value="1"/>
</dbReference>
<dbReference type="InterPro" id="IPR008927">
    <property type="entry name" value="6-PGluconate_DH-like_C_sf"/>
</dbReference>
<feature type="domain" description="UDP-glucose/GDP-mannose dehydrogenase dimerisation" evidence="2">
    <location>
        <begin position="241"/>
        <end position="333"/>
    </location>
</feature>
<dbReference type="GO" id="GO:0016616">
    <property type="term" value="F:oxidoreductase activity, acting on the CH-OH group of donors, NAD or NADP as acceptor"/>
    <property type="evidence" value="ECO:0007669"/>
    <property type="project" value="InterPro"/>
</dbReference>
<dbReference type="InterPro" id="IPR036291">
    <property type="entry name" value="NAD(P)-bd_dom_sf"/>
</dbReference>
<dbReference type="InterPro" id="IPR014026">
    <property type="entry name" value="UDP-Glc/GDP-Man_DH_dimer"/>
</dbReference>
<organism evidence="4">
    <name type="scientific">viral metagenome</name>
    <dbReference type="NCBI Taxonomy" id="1070528"/>
    <lineage>
        <taxon>unclassified sequences</taxon>
        <taxon>metagenomes</taxon>
        <taxon>organismal metagenomes</taxon>
    </lineage>
</organism>
<proteinExistence type="inferred from homology"/>
<dbReference type="Gene3D" id="1.20.5.100">
    <property type="entry name" value="Cytochrome c1, transmembrane anchor, C-terminal"/>
    <property type="match status" value="1"/>
</dbReference>
<dbReference type="InterPro" id="IPR028359">
    <property type="entry name" value="UDP_ManNAc/GlcNAc_DH"/>
</dbReference>
<dbReference type="GO" id="GO:0051287">
    <property type="term" value="F:NAD binding"/>
    <property type="evidence" value="ECO:0007669"/>
    <property type="project" value="InterPro"/>
</dbReference>
<evidence type="ECO:0008006" key="5">
    <source>
        <dbReference type="Google" id="ProtNLM"/>
    </source>
</evidence>